<reference evidence="1" key="2">
    <citation type="submission" date="2022-01" db="EMBL/GenBank/DDBJ databases">
        <authorList>
            <person name="Yamashiro T."/>
            <person name="Shiraishi A."/>
            <person name="Satake H."/>
            <person name="Nakayama K."/>
        </authorList>
    </citation>
    <scope>NUCLEOTIDE SEQUENCE</scope>
</reference>
<reference evidence="1" key="1">
    <citation type="journal article" date="2022" name="Int. J. Mol. Sci.">
        <title>Draft Genome of Tanacetum Coccineum: Genomic Comparison of Closely Related Tanacetum-Family Plants.</title>
        <authorList>
            <person name="Yamashiro T."/>
            <person name="Shiraishi A."/>
            <person name="Nakayama K."/>
            <person name="Satake H."/>
        </authorList>
    </citation>
    <scope>NUCLEOTIDE SEQUENCE</scope>
</reference>
<evidence type="ECO:0000313" key="1">
    <source>
        <dbReference type="EMBL" id="GJU03640.1"/>
    </source>
</evidence>
<comment type="caution">
    <text evidence="1">The sequence shown here is derived from an EMBL/GenBank/DDBJ whole genome shotgun (WGS) entry which is preliminary data.</text>
</comment>
<protein>
    <submittedName>
        <fullName evidence="1">Uncharacterized protein</fullName>
    </submittedName>
</protein>
<keyword evidence="2" id="KW-1185">Reference proteome</keyword>
<gene>
    <name evidence="1" type="ORF">Tco_1113978</name>
</gene>
<name>A0ABQ5IV99_9ASTR</name>
<accession>A0ABQ5IV99</accession>
<evidence type="ECO:0000313" key="2">
    <source>
        <dbReference type="Proteomes" id="UP001151760"/>
    </source>
</evidence>
<dbReference type="EMBL" id="BQNB010021174">
    <property type="protein sequence ID" value="GJU03640.1"/>
    <property type="molecule type" value="Genomic_DNA"/>
</dbReference>
<organism evidence="1 2">
    <name type="scientific">Tanacetum coccineum</name>
    <dbReference type="NCBI Taxonomy" id="301880"/>
    <lineage>
        <taxon>Eukaryota</taxon>
        <taxon>Viridiplantae</taxon>
        <taxon>Streptophyta</taxon>
        <taxon>Embryophyta</taxon>
        <taxon>Tracheophyta</taxon>
        <taxon>Spermatophyta</taxon>
        <taxon>Magnoliopsida</taxon>
        <taxon>eudicotyledons</taxon>
        <taxon>Gunneridae</taxon>
        <taxon>Pentapetalae</taxon>
        <taxon>asterids</taxon>
        <taxon>campanulids</taxon>
        <taxon>Asterales</taxon>
        <taxon>Asteraceae</taxon>
        <taxon>Asteroideae</taxon>
        <taxon>Anthemideae</taxon>
        <taxon>Anthemidinae</taxon>
        <taxon>Tanacetum</taxon>
    </lineage>
</organism>
<proteinExistence type="predicted"/>
<sequence length="70" mass="7744">MPRVSCLAFFQSTAAKTKLGVSIGVGWLLRLQGFLDAVGQLIAGKPRLELKKLFLDRGYFVGIRATDYQL</sequence>
<dbReference type="Proteomes" id="UP001151760">
    <property type="component" value="Unassembled WGS sequence"/>
</dbReference>